<dbReference type="EMBL" id="UGNP01000001">
    <property type="protein sequence ID" value="STX10974.1"/>
    <property type="molecule type" value="Genomic_DNA"/>
</dbReference>
<dbReference type="Proteomes" id="UP000254330">
    <property type="component" value="Unassembled WGS sequence"/>
</dbReference>
<evidence type="ECO:0000313" key="2">
    <source>
        <dbReference type="EMBL" id="STX10974.1"/>
    </source>
</evidence>
<feature type="domain" description="Transposase putative helix-turn-helix" evidence="1">
    <location>
        <begin position="1"/>
        <end position="29"/>
    </location>
</feature>
<accession>A0A8B4QED4</accession>
<name>A0A8B4QED4_9BACL</name>
<reference evidence="2 3" key="1">
    <citation type="submission" date="2018-06" db="EMBL/GenBank/DDBJ databases">
        <authorList>
            <consortium name="Pathogen Informatics"/>
            <person name="Doyle S."/>
        </authorList>
    </citation>
    <scope>NUCLEOTIDE SEQUENCE [LARGE SCALE GENOMIC DNA]</scope>
    <source>
        <strain evidence="2 3">NCTC10597</strain>
    </source>
</reference>
<evidence type="ECO:0000259" key="1">
    <source>
        <dbReference type="Pfam" id="PF12323"/>
    </source>
</evidence>
<sequence length="79" mass="9523">MEQLKAYKFRIYPTEEQEIFFAKTFGCVRINVNTNMYISACIKMYRFTHFLYLNNLLFGKSLQQSELLLRDVKYDPISH</sequence>
<protein>
    <submittedName>
        <fullName evidence="2">Helix-turn-helix domain</fullName>
    </submittedName>
</protein>
<dbReference type="InterPro" id="IPR021027">
    <property type="entry name" value="Transposase_put_HTH"/>
</dbReference>
<proteinExistence type="predicted"/>
<dbReference type="Pfam" id="PF12323">
    <property type="entry name" value="HTH_OrfB_IS605"/>
    <property type="match status" value="1"/>
</dbReference>
<gene>
    <name evidence="2" type="ORF">NCTC10597_02766</name>
</gene>
<dbReference type="AlphaFoldDB" id="A0A8B4QED4"/>
<organism evidence="2 3">
    <name type="scientific">Kurthia zopfii</name>
    <dbReference type="NCBI Taxonomy" id="1650"/>
    <lineage>
        <taxon>Bacteria</taxon>
        <taxon>Bacillati</taxon>
        <taxon>Bacillota</taxon>
        <taxon>Bacilli</taxon>
        <taxon>Bacillales</taxon>
        <taxon>Caryophanaceae</taxon>
        <taxon>Kurthia</taxon>
    </lineage>
</organism>
<evidence type="ECO:0000313" key="3">
    <source>
        <dbReference type="Proteomes" id="UP000254330"/>
    </source>
</evidence>
<comment type="caution">
    <text evidence="2">The sequence shown here is derived from an EMBL/GenBank/DDBJ whole genome shotgun (WGS) entry which is preliminary data.</text>
</comment>
<dbReference type="RefSeq" id="WP_256595774.1">
    <property type="nucleotide sequence ID" value="NZ_UGNP01000001.1"/>
</dbReference>